<name>U7QL63_9CYAN</name>
<sequence length="74" mass="8734">MIEGGHREEVRFATIQEFQLWYQKVLIPKYTSDEFLNVPIKNMQGEYMVVRPSSIKAIRVEPIFTTSIDRDDVE</sequence>
<accession>U7QL63</accession>
<dbReference type="AlphaFoldDB" id="U7QL63"/>
<reference evidence="1 2" key="1">
    <citation type="journal article" date="2013" name="Front. Microbiol.">
        <title>Comparative genomic analyses of the cyanobacterium, Lyngbya aestuarii BL J, a powerful hydrogen producer.</title>
        <authorList>
            <person name="Kothari A."/>
            <person name="Vaughn M."/>
            <person name="Garcia-Pichel F."/>
        </authorList>
    </citation>
    <scope>NUCLEOTIDE SEQUENCE [LARGE SCALE GENOMIC DNA]</scope>
    <source>
        <strain evidence="1 2">BL J</strain>
    </source>
</reference>
<evidence type="ECO:0000313" key="2">
    <source>
        <dbReference type="Proteomes" id="UP000017127"/>
    </source>
</evidence>
<keyword evidence="2" id="KW-1185">Reference proteome</keyword>
<dbReference type="EMBL" id="AUZM01000015">
    <property type="protein sequence ID" value="ERT08007.1"/>
    <property type="molecule type" value="Genomic_DNA"/>
</dbReference>
<evidence type="ECO:0000313" key="1">
    <source>
        <dbReference type="EMBL" id="ERT08007.1"/>
    </source>
</evidence>
<protein>
    <submittedName>
        <fullName evidence="1">Uncharacterized protein</fullName>
    </submittedName>
</protein>
<dbReference type="Proteomes" id="UP000017127">
    <property type="component" value="Unassembled WGS sequence"/>
</dbReference>
<organism evidence="1 2">
    <name type="scientific">Lyngbya aestuarii BL J</name>
    <dbReference type="NCBI Taxonomy" id="1348334"/>
    <lineage>
        <taxon>Bacteria</taxon>
        <taxon>Bacillati</taxon>
        <taxon>Cyanobacteriota</taxon>
        <taxon>Cyanophyceae</taxon>
        <taxon>Oscillatoriophycideae</taxon>
        <taxon>Oscillatoriales</taxon>
        <taxon>Microcoleaceae</taxon>
        <taxon>Lyngbya</taxon>
    </lineage>
</organism>
<dbReference type="PATRIC" id="fig|1348334.3.peg.1961"/>
<comment type="caution">
    <text evidence="1">The sequence shown here is derived from an EMBL/GenBank/DDBJ whole genome shotgun (WGS) entry which is preliminary data.</text>
</comment>
<gene>
    <name evidence="1" type="ORF">M595_2015</name>
</gene>
<proteinExistence type="predicted"/>